<dbReference type="PANTHER" id="PTHR31475:SF5">
    <property type="entry name" value="UPF0462 PROTEIN C4ORF33 HOMOLOG"/>
    <property type="match status" value="1"/>
</dbReference>
<proteinExistence type="inferred from homology"/>
<name>A0A226ETT5_FOLCA</name>
<dbReference type="AlphaFoldDB" id="A0A226ETT5"/>
<dbReference type="EMBL" id="LNIX01000002">
    <property type="protein sequence ID" value="OXA60474.1"/>
    <property type="molecule type" value="Genomic_DNA"/>
</dbReference>
<protein>
    <submittedName>
        <fullName evidence="3">Uncharacterized protein</fullName>
    </submittedName>
</protein>
<comment type="caution">
    <text evidence="3">The sequence shown here is derived from an EMBL/GenBank/DDBJ whole genome shotgun (WGS) entry which is preliminary data.</text>
</comment>
<accession>A0A226ETT5</accession>
<dbReference type="OrthoDB" id="8250259at2759"/>
<dbReference type="PROSITE" id="PS51257">
    <property type="entry name" value="PROKAR_LIPOPROTEIN"/>
    <property type="match status" value="1"/>
</dbReference>
<evidence type="ECO:0000313" key="3">
    <source>
        <dbReference type="EMBL" id="OXA60474.1"/>
    </source>
</evidence>
<evidence type="ECO:0000256" key="1">
    <source>
        <dbReference type="ARBA" id="ARBA00038085"/>
    </source>
</evidence>
<dbReference type="Proteomes" id="UP000198287">
    <property type="component" value="Unassembled WGS sequence"/>
</dbReference>
<keyword evidence="4" id="KW-1185">Reference proteome</keyword>
<dbReference type="PANTHER" id="PTHR31475">
    <property type="entry name" value="UPF0462 PROTEIN"/>
    <property type="match status" value="1"/>
</dbReference>
<reference evidence="3 4" key="1">
    <citation type="submission" date="2015-12" db="EMBL/GenBank/DDBJ databases">
        <title>The genome of Folsomia candida.</title>
        <authorList>
            <person name="Faddeeva A."/>
            <person name="Derks M.F."/>
            <person name="Anvar Y."/>
            <person name="Smit S."/>
            <person name="Van Straalen N."/>
            <person name="Roelofs D."/>
        </authorList>
    </citation>
    <scope>NUCLEOTIDE SEQUENCE [LARGE SCALE GENOMIC DNA]</scope>
    <source>
        <strain evidence="3 4">VU population</strain>
        <tissue evidence="3">Whole body</tissue>
    </source>
</reference>
<comment type="similarity">
    <text evidence="1">Belongs to the UPF0462 family.</text>
</comment>
<sequence length="289" mass="33267">MIKMQVFHLVPFIFFACFGLFNSVDAQQSPEFYNYTITKTWNNQTSPENAMISLSFSLERDPEGHRSLKIHVQAPFFNDPVGPTNATDEPFYGLWDFEVVEAFFLGDNDEYLEIELAPSSHYVLLYLNGYRNDTEMYLPLRHFTAKIDNSTTPPIWTGEAFIPANYFPCNVTKFNAYAIHKSDPNRRYMSLFPVAEETPNPDFHYLPAFESAPFLSQIVNPLCQTYQHNVKTTWDGKPSPDMAEIFISFFLQEETLEQNRSVLMEINAPFFEDPAAPDAGTQEPFPGLW</sequence>
<gene>
    <name evidence="3" type="ORF">Fcan01_04893</name>
</gene>
<feature type="signal peptide" evidence="2">
    <location>
        <begin position="1"/>
        <end position="26"/>
    </location>
</feature>
<evidence type="ECO:0000256" key="2">
    <source>
        <dbReference type="SAM" id="SignalP"/>
    </source>
</evidence>
<organism evidence="3 4">
    <name type="scientific">Folsomia candida</name>
    <name type="common">Springtail</name>
    <dbReference type="NCBI Taxonomy" id="158441"/>
    <lineage>
        <taxon>Eukaryota</taxon>
        <taxon>Metazoa</taxon>
        <taxon>Ecdysozoa</taxon>
        <taxon>Arthropoda</taxon>
        <taxon>Hexapoda</taxon>
        <taxon>Collembola</taxon>
        <taxon>Entomobryomorpha</taxon>
        <taxon>Isotomoidea</taxon>
        <taxon>Isotomidae</taxon>
        <taxon>Proisotominae</taxon>
        <taxon>Folsomia</taxon>
    </lineage>
</organism>
<feature type="chain" id="PRO_5012895152" evidence="2">
    <location>
        <begin position="27"/>
        <end position="289"/>
    </location>
</feature>
<dbReference type="Gene3D" id="2.60.40.1190">
    <property type="match status" value="1"/>
</dbReference>
<evidence type="ECO:0000313" key="4">
    <source>
        <dbReference type="Proteomes" id="UP000198287"/>
    </source>
</evidence>
<keyword evidence="2" id="KW-0732">Signal</keyword>